<proteinExistence type="predicted"/>
<comment type="caution">
    <text evidence="1">The sequence shown here is derived from an EMBL/GenBank/DDBJ whole genome shotgun (WGS) entry which is preliminary data.</text>
</comment>
<protein>
    <submittedName>
        <fullName evidence="1">Uncharacterized protein</fullName>
    </submittedName>
</protein>
<dbReference type="AlphaFoldDB" id="A0A166Z2E5"/>
<name>A0A166Z2E5_9GAMM</name>
<dbReference type="Proteomes" id="UP000076587">
    <property type="component" value="Unassembled WGS sequence"/>
</dbReference>
<evidence type="ECO:0000313" key="1">
    <source>
        <dbReference type="EMBL" id="KZN43755.1"/>
    </source>
</evidence>
<accession>A0A166Z2E5</accession>
<gene>
    <name evidence="1" type="ORF">N482_18945</name>
</gene>
<dbReference type="EMBL" id="AUXT01000203">
    <property type="protein sequence ID" value="KZN43755.1"/>
    <property type="molecule type" value="Genomic_DNA"/>
</dbReference>
<reference evidence="1 2" key="1">
    <citation type="submission" date="2013-07" db="EMBL/GenBank/DDBJ databases">
        <title>Comparative Genomic and Metabolomic Analysis of Twelve Strains of Pseudoalteromonas luteoviolacea.</title>
        <authorList>
            <person name="Vynne N.G."/>
            <person name="Mansson M."/>
            <person name="Gram L."/>
        </authorList>
    </citation>
    <scope>NUCLEOTIDE SEQUENCE [LARGE SCALE GENOMIC DNA]</scope>
    <source>
        <strain evidence="1 2">NCIMB 1942</strain>
    </source>
</reference>
<organism evidence="1 2">
    <name type="scientific">Pseudoalteromonas luteoviolacea NCIMB 1942</name>
    <dbReference type="NCBI Taxonomy" id="1365253"/>
    <lineage>
        <taxon>Bacteria</taxon>
        <taxon>Pseudomonadati</taxon>
        <taxon>Pseudomonadota</taxon>
        <taxon>Gammaproteobacteria</taxon>
        <taxon>Alteromonadales</taxon>
        <taxon>Pseudoalteromonadaceae</taxon>
        <taxon>Pseudoalteromonas</taxon>
    </lineage>
</organism>
<evidence type="ECO:0000313" key="2">
    <source>
        <dbReference type="Proteomes" id="UP000076587"/>
    </source>
</evidence>
<sequence length="40" mass="4698">MDFIGSTGTANQIKVFNNQPNYQEFMTIRLQSDGIYQLWK</sequence>